<dbReference type="AlphaFoldDB" id="Q2QNW6"/>
<reference evidence="2" key="1">
    <citation type="journal article" date="2005" name="BMC Biol.">
        <title>The sequence of rice chromosomes 11 and 12, rich in disease resistance genes and recent gene duplications.</title>
        <authorList>
            <consortium name="The rice chromosomes 11 and 12 sequencing consortia"/>
        </authorList>
    </citation>
    <scope>NUCLEOTIDE SEQUENCE [LARGE SCALE GENOMIC DNA]</scope>
</reference>
<reference evidence="2" key="2">
    <citation type="submission" date="2005-04" db="EMBL/GenBank/DDBJ databases">
        <authorList>
            <person name="Buell C.R."/>
            <person name="Wing R.A."/>
            <person name="McCombie W.A."/>
            <person name="Ouyang S."/>
        </authorList>
    </citation>
    <scope>NUCLEOTIDE SEQUENCE</scope>
</reference>
<gene>
    <name evidence="2" type="ordered locus">LOC_Os12g36500</name>
</gene>
<feature type="region of interest" description="Disordered" evidence="1">
    <location>
        <begin position="1"/>
        <end position="26"/>
    </location>
</feature>
<feature type="region of interest" description="Disordered" evidence="1">
    <location>
        <begin position="39"/>
        <end position="59"/>
    </location>
</feature>
<name>Q2QNW6_ORYSJ</name>
<accession>Q2QNW6</accession>
<proteinExistence type="predicted"/>
<feature type="compositionally biased region" description="Basic and acidic residues" evidence="1">
    <location>
        <begin position="166"/>
        <end position="175"/>
    </location>
</feature>
<dbReference type="EMBL" id="DP000011">
    <property type="protein sequence ID" value="ABA98910.1"/>
    <property type="molecule type" value="Genomic_DNA"/>
</dbReference>
<feature type="region of interest" description="Disordered" evidence="1">
    <location>
        <begin position="120"/>
        <end position="186"/>
    </location>
</feature>
<protein>
    <submittedName>
        <fullName evidence="2">Uncharacterized protein</fullName>
    </submittedName>
</protein>
<evidence type="ECO:0000313" key="2">
    <source>
        <dbReference type="EMBL" id="ABA98910.1"/>
    </source>
</evidence>
<reference evidence="2" key="3">
    <citation type="submission" date="2006-01" db="EMBL/GenBank/DDBJ databases">
        <authorList>
            <person name="Buell R."/>
        </authorList>
    </citation>
    <scope>NUCLEOTIDE SEQUENCE</scope>
</reference>
<sequence length="202" mass="22971">MVNWVHQNGDRVKGAGPTREPPWVSTCGPHMTCLNATTMARKQRRDGERRRRGPVAHHGELVKRRRRRTMTGEDLAMEVLRWMGWRSFCGLRARRGMDKAQDDVAKIMVVIMDENALAKQRKAPPTDQTRVHGLKGPQADQITSKWANHFVSTPGPKEHHPRQRGGRKEAKEDQPNHSMSEFSPGRFRRSVGDVGILFMGVP</sequence>
<evidence type="ECO:0000256" key="1">
    <source>
        <dbReference type="SAM" id="MobiDB-lite"/>
    </source>
</evidence>
<organism evidence="2">
    <name type="scientific">Oryza sativa subsp. japonica</name>
    <name type="common">Rice</name>
    <dbReference type="NCBI Taxonomy" id="39947"/>
    <lineage>
        <taxon>Eukaryota</taxon>
        <taxon>Viridiplantae</taxon>
        <taxon>Streptophyta</taxon>
        <taxon>Embryophyta</taxon>
        <taxon>Tracheophyta</taxon>
        <taxon>Spermatophyta</taxon>
        <taxon>Magnoliopsida</taxon>
        <taxon>Liliopsida</taxon>
        <taxon>Poales</taxon>
        <taxon>Poaceae</taxon>
        <taxon>BOP clade</taxon>
        <taxon>Oryzoideae</taxon>
        <taxon>Oryzeae</taxon>
        <taxon>Oryzinae</taxon>
        <taxon>Oryza</taxon>
        <taxon>Oryza sativa</taxon>
    </lineage>
</organism>